<sequence>MKSAQKSSKGAESAPPDPWDPVVRISHWLIAAAVIINGLLSKPGGTVHIWVGWVAMAVLFIRFGWGFLGPKEARFSSFLPDPRAAVSHLLSLLRGRPREYSSHNPAGAMMVYALWLALAVVIATGLIMTDAKSPVTISEERAAVASGDWSVLVGKDGEDDEGHSEGAGEIVKGVHETAANFMLILAFIHVAGVVAESVALRRNLVRPMIKGPPR</sequence>
<keyword evidence="2" id="KW-1003">Cell membrane</keyword>
<evidence type="ECO:0000256" key="4">
    <source>
        <dbReference type="ARBA" id="ARBA00022989"/>
    </source>
</evidence>
<feature type="domain" description="Cytochrome b561 bacterial/Ni-hydrogenase" evidence="7">
    <location>
        <begin position="19"/>
        <end position="211"/>
    </location>
</feature>
<dbReference type="PANTHER" id="PTHR30485:SF2">
    <property type="entry name" value="BLL0597 PROTEIN"/>
    <property type="match status" value="1"/>
</dbReference>
<comment type="subcellular location">
    <subcellularLocation>
        <location evidence="1">Cell membrane</location>
        <topology evidence="1">Multi-pass membrane protein</topology>
    </subcellularLocation>
</comment>
<dbReference type="InterPro" id="IPR011577">
    <property type="entry name" value="Cyt_b561_bac/Ni-Hgenase"/>
</dbReference>
<dbReference type="SUPFAM" id="SSF81342">
    <property type="entry name" value="Transmembrane di-heme cytochromes"/>
    <property type="match status" value="1"/>
</dbReference>
<evidence type="ECO:0000256" key="5">
    <source>
        <dbReference type="ARBA" id="ARBA00023136"/>
    </source>
</evidence>
<keyword evidence="3 6" id="KW-0812">Transmembrane</keyword>
<gene>
    <name evidence="8" type="ORF">EDC90_10312</name>
</gene>
<evidence type="ECO:0000313" key="9">
    <source>
        <dbReference type="Proteomes" id="UP000295097"/>
    </source>
</evidence>
<organism evidence="8 9">
    <name type="scientific">Martelella mediterranea</name>
    <dbReference type="NCBI Taxonomy" id="293089"/>
    <lineage>
        <taxon>Bacteria</taxon>
        <taxon>Pseudomonadati</taxon>
        <taxon>Pseudomonadota</taxon>
        <taxon>Alphaproteobacteria</taxon>
        <taxon>Hyphomicrobiales</taxon>
        <taxon>Aurantimonadaceae</taxon>
        <taxon>Martelella</taxon>
    </lineage>
</organism>
<dbReference type="InterPro" id="IPR016174">
    <property type="entry name" value="Di-haem_cyt_TM"/>
</dbReference>
<evidence type="ECO:0000256" key="2">
    <source>
        <dbReference type="ARBA" id="ARBA00022475"/>
    </source>
</evidence>
<evidence type="ECO:0000256" key="3">
    <source>
        <dbReference type="ARBA" id="ARBA00022692"/>
    </source>
</evidence>
<dbReference type="EMBL" id="SMAR01000031">
    <property type="protein sequence ID" value="TCT34718.1"/>
    <property type="molecule type" value="Genomic_DNA"/>
</dbReference>
<dbReference type="GO" id="GO:0009055">
    <property type="term" value="F:electron transfer activity"/>
    <property type="evidence" value="ECO:0007669"/>
    <property type="project" value="InterPro"/>
</dbReference>
<proteinExistence type="predicted"/>
<protein>
    <submittedName>
        <fullName evidence="8">Cytochrome b</fullName>
    </submittedName>
</protein>
<dbReference type="Gene3D" id="1.20.950.20">
    <property type="entry name" value="Transmembrane di-heme cytochromes, Chain C"/>
    <property type="match status" value="1"/>
</dbReference>
<dbReference type="GO" id="GO:0020037">
    <property type="term" value="F:heme binding"/>
    <property type="evidence" value="ECO:0007669"/>
    <property type="project" value="TreeGrafter"/>
</dbReference>
<dbReference type="Proteomes" id="UP000295097">
    <property type="component" value="Unassembled WGS sequence"/>
</dbReference>
<keyword evidence="9" id="KW-1185">Reference proteome</keyword>
<name>A0A4R3NJ42_9HYPH</name>
<reference evidence="8 9" key="1">
    <citation type="submission" date="2019-03" db="EMBL/GenBank/DDBJ databases">
        <title>Freshwater and sediment microbial communities from various areas in North America, analyzing microbe dynamics in response to fracking.</title>
        <authorList>
            <person name="Lamendella R."/>
        </authorList>
    </citation>
    <scope>NUCLEOTIDE SEQUENCE [LARGE SCALE GENOMIC DNA]</scope>
    <source>
        <strain evidence="8 9">175.2</strain>
    </source>
</reference>
<dbReference type="AlphaFoldDB" id="A0A4R3NJ42"/>
<evidence type="ECO:0000259" key="7">
    <source>
        <dbReference type="Pfam" id="PF01292"/>
    </source>
</evidence>
<feature type="transmembrane region" description="Helical" evidence="6">
    <location>
        <begin position="181"/>
        <end position="200"/>
    </location>
</feature>
<feature type="transmembrane region" description="Helical" evidence="6">
    <location>
        <begin position="106"/>
        <end position="128"/>
    </location>
</feature>
<dbReference type="Pfam" id="PF01292">
    <property type="entry name" value="Ni_hydr_CYTB"/>
    <property type="match status" value="1"/>
</dbReference>
<comment type="caution">
    <text evidence="8">The sequence shown here is derived from an EMBL/GenBank/DDBJ whole genome shotgun (WGS) entry which is preliminary data.</text>
</comment>
<accession>A0A4R3NJ42</accession>
<dbReference type="GO" id="GO:0005886">
    <property type="term" value="C:plasma membrane"/>
    <property type="evidence" value="ECO:0007669"/>
    <property type="project" value="UniProtKB-SubCell"/>
</dbReference>
<dbReference type="PANTHER" id="PTHR30485">
    <property type="entry name" value="NI/FE-HYDROGENASE 1 B-TYPE CYTOCHROME SUBUNIT"/>
    <property type="match status" value="1"/>
</dbReference>
<feature type="transmembrane region" description="Helical" evidence="6">
    <location>
        <begin position="47"/>
        <end position="68"/>
    </location>
</feature>
<keyword evidence="5 6" id="KW-0472">Membrane</keyword>
<evidence type="ECO:0000313" key="8">
    <source>
        <dbReference type="EMBL" id="TCT34718.1"/>
    </source>
</evidence>
<dbReference type="GO" id="GO:0022904">
    <property type="term" value="P:respiratory electron transport chain"/>
    <property type="evidence" value="ECO:0007669"/>
    <property type="project" value="InterPro"/>
</dbReference>
<dbReference type="OrthoDB" id="196472at2"/>
<dbReference type="InterPro" id="IPR051542">
    <property type="entry name" value="Hydrogenase_cytochrome"/>
</dbReference>
<evidence type="ECO:0000256" key="6">
    <source>
        <dbReference type="SAM" id="Phobius"/>
    </source>
</evidence>
<keyword evidence="4 6" id="KW-1133">Transmembrane helix</keyword>
<evidence type="ECO:0000256" key="1">
    <source>
        <dbReference type="ARBA" id="ARBA00004651"/>
    </source>
</evidence>